<feature type="compositionally biased region" description="Basic and acidic residues" evidence="2">
    <location>
        <begin position="227"/>
        <end position="246"/>
    </location>
</feature>
<dbReference type="EMBL" id="JAWWNJ010000010">
    <property type="protein sequence ID" value="KAK7046218.1"/>
    <property type="molecule type" value="Genomic_DNA"/>
</dbReference>
<evidence type="ECO:0000313" key="3">
    <source>
        <dbReference type="EMBL" id="KAK7046218.1"/>
    </source>
</evidence>
<feature type="compositionally biased region" description="Basic and acidic residues" evidence="2">
    <location>
        <begin position="1082"/>
        <end position="1092"/>
    </location>
</feature>
<protein>
    <submittedName>
        <fullName evidence="3">Uncharacterized protein</fullName>
    </submittedName>
</protein>
<feature type="region of interest" description="Disordered" evidence="2">
    <location>
        <begin position="749"/>
        <end position="772"/>
    </location>
</feature>
<evidence type="ECO:0000256" key="1">
    <source>
        <dbReference type="SAM" id="Coils"/>
    </source>
</evidence>
<feature type="region of interest" description="Disordered" evidence="2">
    <location>
        <begin position="521"/>
        <end position="581"/>
    </location>
</feature>
<feature type="compositionally biased region" description="Pro residues" evidence="2">
    <location>
        <begin position="79"/>
        <end position="91"/>
    </location>
</feature>
<evidence type="ECO:0000313" key="4">
    <source>
        <dbReference type="Proteomes" id="UP001362999"/>
    </source>
</evidence>
<name>A0AAW0D4C5_9AGAR</name>
<feature type="coiled-coil region" evidence="1">
    <location>
        <begin position="604"/>
        <end position="673"/>
    </location>
</feature>
<accession>A0AAW0D4C5</accession>
<feature type="compositionally biased region" description="Polar residues" evidence="2">
    <location>
        <begin position="754"/>
        <end position="768"/>
    </location>
</feature>
<organism evidence="3 4">
    <name type="scientific">Favolaschia claudopus</name>
    <dbReference type="NCBI Taxonomy" id="2862362"/>
    <lineage>
        <taxon>Eukaryota</taxon>
        <taxon>Fungi</taxon>
        <taxon>Dikarya</taxon>
        <taxon>Basidiomycota</taxon>
        <taxon>Agaricomycotina</taxon>
        <taxon>Agaricomycetes</taxon>
        <taxon>Agaricomycetidae</taxon>
        <taxon>Agaricales</taxon>
        <taxon>Marasmiineae</taxon>
        <taxon>Mycenaceae</taxon>
        <taxon>Favolaschia</taxon>
    </lineage>
</organism>
<keyword evidence="1" id="KW-0175">Coiled coil</keyword>
<feature type="region of interest" description="Disordered" evidence="2">
    <location>
        <begin position="1071"/>
        <end position="1096"/>
    </location>
</feature>
<evidence type="ECO:0000256" key="2">
    <source>
        <dbReference type="SAM" id="MobiDB-lite"/>
    </source>
</evidence>
<reference evidence="3 4" key="1">
    <citation type="journal article" date="2024" name="J Genomics">
        <title>Draft genome sequencing and assembly of Favolaschia claudopus CIRM-BRFM 2984 isolated from oak limbs.</title>
        <authorList>
            <person name="Navarro D."/>
            <person name="Drula E."/>
            <person name="Chaduli D."/>
            <person name="Cazenave R."/>
            <person name="Ahrendt S."/>
            <person name="Wang J."/>
            <person name="Lipzen A."/>
            <person name="Daum C."/>
            <person name="Barry K."/>
            <person name="Grigoriev I.V."/>
            <person name="Favel A."/>
            <person name="Rosso M.N."/>
            <person name="Martin F."/>
        </authorList>
    </citation>
    <scope>NUCLEOTIDE SEQUENCE [LARGE SCALE GENOMIC DNA]</scope>
    <source>
        <strain evidence="3 4">CIRM-BRFM 2984</strain>
    </source>
</reference>
<feature type="region of interest" description="Disordered" evidence="2">
    <location>
        <begin position="225"/>
        <end position="246"/>
    </location>
</feature>
<keyword evidence="4" id="KW-1185">Reference proteome</keyword>
<dbReference type="AlphaFoldDB" id="A0AAW0D4C5"/>
<feature type="compositionally biased region" description="Acidic residues" evidence="2">
    <location>
        <begin position="1155"/>
        <end position="1167"/>
    </location>
</feature>
<gene>
    <name evidence="3" type="ORF">R3P38DRAFT_3175495</name>
</gene>
<proteinExistence type="predicted"/>
<dbReference type="Proteomes" id="UP001362999">
    <property type="component" value="Unassembled WGS sequence"/>
</dbReference>
<comment type="caution">
    <text evidence="3">The sequence shown here is derived from an EMBL/GenBank/DDBJ whole genome shotgun (WGS) entry which is preliminary data.</text>
</comment>
<feature type="region of interest" description="Disordered" evidence="2">
    <location>
        <begin position="54"/>
        <end position="128"/>
    </location>
</feature>
<feature type="region of interest" description="Disordered" evidence="2">
    <location>
        <begin position="1140"/>
        <end position="1167"/>
    </location>
</feature>
<sequence>MASHFTTVPTARPVRLVQRHPSIMVLSLLQTPFPRPRYPPPLAFTRFPLRSAKKARFARRAEAGPSSPPSTPSRTKTPPRAPTPPAPPRAPSPRNRSPPRVPSRQSTPVPDSPLTEPEEEEMDYSIKRPSNATIADVKAIFRSTYPELDAQAQEVEYDGFRAKLAQLLSTYLDPSLALAFQASDALQTVEKAMLQDYPWLDRCVKLWPNASRHYTSASSAAEFTACRSRDRRADEPRPATPTRDLDPRPAIRGFVLTAAPSISASTFDLHLCATPFPFNLPPFFMPSTRVQVDHAPTHPVLHCRVYSTTRDPHYTTTPVNCKPDDDHHNPLGLRFPLVESLYLDGRSQSYIHDAHVEVTHNGRTYAFQVFFKRGVALVPNHCAPDLVSAVVIMKLSQVDNSTVVNARRSAEERDMMDFVFEQTPTLDLTPYPPTLNHLPSYPLPSTLPSFYLSQGVERLAQKHHYQILLRLFTGRNVEMSGYDTLSENDDDDEAMSSVEDIADGLTNFQSEAEIPMVMEQPNQDDTQPAEPLPSPAVAGPSQLSGRHRTTTDPEYQPPSKRQMIAAPSKEGPSQQAPPSQRMIDLAQQDKKYAEGKSKQLVREKRQIRDQLNMVLSQMEEIRNDKQQMDLEWATVRQEREREREQHEQERQRIEQEKRQIEASKAAMEAEFQRRLAAADQERAKEKAAYENRMAAFLAPKPPIGLKPSEPQVNFPNEPPLTQNVLYSKEERNERIIRRTLENLKESRPVLSFAPTETTSAPTQGSTSNEPPPVNPFLVTLDMNDPNFAKALAKGLEDSGIKRLFIRGNNKKLDIYEEADERLKETHTDAERTNWMRLTLKMFRVYTNIDTAKEFKNYLPMELTQAEIKEIDSGKLKPKDGDRFYFGPRYLSSNWNHHIILHLVARTQTARLNDPKRWSAPEVPTTWLIGRYRDILSPRQEQWKLYQPRGLETKAEAELRAMGILTQRQAQGVQNSRKFTKLGWRVRTCTRKADLELRLGHDDAAKVWRFFLKVLGYLDIEGMSSEDDASRPVKIGGQTVSVTVRIIRRCVWRADPVLQYMQYIDEEMLADEEEKKHHRTPRFRLEDQPESRKPAHGLPLSLYDEQWLEDERGFDPDVEQTLEMSKDTLELLKILSSQLNRGYNGKGKQKAASSGDDADDESDMDTRG</sequence>